<dbReference type="OrthoDB" id="411372at2759"/>
<comment type="caution">
    <text evidence="8">The sequence shown here is derived from an EMBL/GenBank/DDBJ whole genome shotgun (WGS) entry which is preliminary data.</text>
</comment>
<feature type="compositionally biased region" description="Polar residues" evidence="6">
    <location>
        <begin position="168"/>
        <end position="177"/>
    </location>
</feature>
<feature type="compositionally biased region" description="Low complexity" evidence="6">
    <location>
        <begin position="319"/>
        <end position="338"/>
    </location>
</feature>
<dbReference type="eggNOG" id="KOG1039">
    <property type="taxonomic scope" value="Eukaryota"/>
</dbReference>
<evidence type="ECO:0000256" key="4">
    <source>
        <dbReference type="ARBA" id="ARBA00022833"/>
    </source>
</evidence>
<feature type="region of interest" description="Disordered" evidence="6">
    <location>
        <begin position="117"/>
        <end position="189"/>
    </location>
</feature>
<dbReference type="Proteomes" id="UP000013776">
    <property type="component" value="Unassembled WGS sequence"/>
</dbReference>
<dbReference type="EMBL" id="CAHR02000175">
    <property type="protein sequence ID" value="CCG83764.1"/>
    <property type="molecule type" value="Genomic_DNA"/>
</dbReference>
<dbReference type="PANTHER" id="PTHR11224">
    <property type="entry name" value="MAKORIN-RELATED"/>
    <property type="match status" value="1"/>
</dbReference>
<protein>
    <recommendedName>
        <fullName evidence="7">C3H1-type domain-containing protein</fullName>
    </recommendedName>
</protein>
<dbReference type="GO" id="GO:0000209">
    <property type="term" value="P:protein polyubiquitination"/>
    <property type="evidence" value="ECO:0007669"/>
    <property type="project" value="InterPro"/>
</dbReference>
<keyword evidence="1 5" id="KW-0479">Metal-binding</keyword>
<dbReference type="InterPro" id="IPR000571">
    <property type="entry name" value="Znf_CCCH"/>
</dbReference>
<dbReference type="STRING" id="1097556.R4XKC0"/>
<feature type="compositionally biased region" description="Basic and acidic residues" evidence="6">
    <location>
        <begin position="394"/>
        <end position="415"/>
    </location>
</feature>
<accession>R4XKC0</accession>
<evidence type="ECO:0000313" key="9">
    <source>
        <dbReference type="Proteomes" id="UP000013776"/>
    </source>
</evidence>
<dbReference type="Gene3D" id="4.10.1000.10">
    <property type="entry name" value="Zinc finger, CCCH-type"/>
    <property type="match status" value="1"/>
</dbReference>
<dbReference type="InterPro" id="IPR041367">
    <property type="entry name" value="Znf-CCCH_4"/>
</dbReference>
<dbReference type="InterPro" id="IPR036855">
    <property type="entry name" value="Znf_CCCH_sf"/>
</dbReference>
<keyword evidence="2" id="KW-0677">Repeat</keyword>
<evidence type="ECO:0000256" key="1">
    <source>
        <dbReference type="ARBA" id="ARBA00022723"/>
    </source>
</evidence>
<dbReference type="GO" id="GO:0008270">
    <property type="term" value="F:zinc ion binding"/>
    <property type="evidence" value="ECO:0007669"/>
    <property type="project" value="UniProtKB-KW"/>
</dbReference>
<feature type="compositionally biased region" description="Polar residues" evidence="6">
    <location>
        <begin position="143"/>
        <end position="158"/>
    </location>
</feature>
<evidence type="ECO:0000259" key="7">
    <source>
        <dbReference type="PROSITE" id="PS50103"/>
    </source>
</evidence>
<evidence type="ECO:0000256" key="2">
    <source>
        <dbReference type="ARBA" id="ARBA00022737"/>
    </source>
</evidence>
<feature type="zinc finger region" description="C3H1-type" evidence="5">
    <location>
        <begin position="19"/>
        <end position="46"/>
    </location>
</feature>
<dbReference type="Pfam" id="PF18044">
    <property type="entry name" value="zf-CCCH_4"/>
    <property type="match status" value="1"/>
</dbReference>
<gene>
    <name evidence="8" type="ORF">TAPDE_003965</name>
</gene>
<dbReference type="GO" id="GO:0061630">
    <property type="term" value="F:ubiquitin protein ligase activity"/>
    <property type="evidence" value="ECO:0007669"/>
    <property type="project" value="InterPro"/>
</dbReference>
<dbReference type="AlphaFoldDB" id="R4XKC0"/>
<feature type="compositionally biased region" description="Polar residues" evidence="6">
    <location>
        <begin position="83"/>
        <end position="94"/>
    </location>
</feature>
<dbReference type="PANTHER" id="PTHR11224:SF10">
    <property type="entry name" value="IP09428P-RELATED"/>
    <property type="match status" value="1"/>
</dbReference>
<feature type="domain" description="C3H1-type" evidence="7">
    <location>
        <begin position="19"/>
        <end position="46"/>
    </location>
</feature>
<dbReference type="VEuPathDB" id="FungiDB:TAPDE_003965"/>
<evidence type="ECO:0000256" key="6">
    <source>
        <dbReference type="SAM" id="MobiDB-lite"/>
    </source>
</evidence>
<name>R4XKC0_TAPDE</name>
<evidence type="ECO:0000256" key="5">
    <source>
        <dbReference type="PROSITE-ProRule" id="PRU00723"/>
    </source>
</evidence>
<keyword evidence="4 5" id="KW-0862">Zinc</keyword>
<dbReference type="SUPFAM" id="SSF90229">
    <property type="entry name" value="CCCH zinc finger"/>
    <property type="match status" value="1"/>
</dbReference>
<reference evidence="8 9" key="1">
    <citation type="journal article" date="2013" name="MBio">
        <title>Genome sequencing of the plant pathogen Taphrina deformans, the causal agent of peach leaf curl.</title>
        <authorList>
            <person name="Cisse O.H."/>
            <person name="Almeida J.M.G.C.F."/>
            <person name="Fonseca A."/>
            <person name="Kumar A.A."/>
            <person name="Salojaervi J."/>
            <person name="Overmyer K."/>
            <person name="Hauser P.M."/>
            <person name="Pagni M."/>
        </authorList>
    </citation>
    <scope>NUCLEOTIDE SEQUENCE [LARGE SCALE GENOMIC DNA]</scope>
    <source>
        <strain evidence="9">PYCC 5710 / ATCC 11124 / CBS 356.35 / IMI 108563 / JCM 9778 / NBRC 8474</strain>
    </source>
</reference>
<keyword evidence="9" id="KW-1185">Reference proteome</keyword>
<sequence>MLTIHSGRNCVFSHDLQQETERAPCKYFQKGNCRFGAKCALAHILPDGRRVNHVSRTSGPAPVFGRIVPENRPFHSSGIHDQLVQSQHSQSPTSIHKDDFPALGSQLQGLQLRDIPPQDHESKVQSPYDQRTSPSGSLAYPTDENNSSFSNKNGSLNNGVDRVEQRAQQRQLSQTEYMTVAPRSPSGRTLGPLDAQLPASLDSNGISWFARHGPVAASVPHTRGFGMPETFTSHPSSPLPNVTVQPSTSLFMPNLGTSPRNTTLGRAMFERRASAIIDRTEDNELVFEEDFVPSSLNELLTPAERHRRDSRGADEHISKSPSGSASGSPSSSRFGPLFSKHKAAEAGMRNSPGTGSQGGILPIGSPLARSTGASSNDNVLSPPRMQRNGSSLRTDMKPNAKEFSLTKEKDFKNEDEPFEMDI</sequence>
<evidence type="ECO:0000313" key="8">
    <source>
        <dbReference type="EMBL" id="CCG83764.1"/>
    </source>
</evidence>
<organism evidence="8 9">
    <name type="scientific">Taphrina deformans (strain PYCC 5710 / ATCC 11124 / CBS 356.35 / IMI 108563 / JCM 9778 / NBRC 8474)</name>
    <name type="common">Peach leaf curl fungus</name>
    <name type="synonym">Lalaria deformans</name>
    <dbReference type="NCBI Taxonomy" id="1097556"/>
    <lineage>
        <taxon>Eukaryota</taxon>
        <taxon>Fungi</taxon>
        <taxon>Dikarya</taxon>
        <taxon>Ascomycota</taxon>
        <taxon>Taphrinomycotina</taxon>
        <taxon>Taphrinomycetes</taxon>
        <taxon>Taphrinales</taxon>
        <taxon>Taphrinaceae</taxon>
        <taxon>Taphrina</taxon>
    </lineage>
</organism>
<dbReference type="PROSITE" id="PS50103">
    <property type="entry name" value="ZF_C3H1"/>
    <property type="match status" value="1"/>
</dbReference>
<feature type="region of interest" description="Disordered" evidence="6">
    <location>
        <begin position="82"/>
        <end position="101"/>
    </location>
</feature>
<dbReference type="InterPro" id="IPR045072">
    <property type="entry name" value="MKRN-like"/>
</dbReference>
<feature type="region of interest" description="Disordered" evidence="6">
    <location>
        <begin position="298"/>
        <end position="422"/>
    </location>
</feature>
<feature type="compositionally biased region" description="Polar residues" evidence="6">
    <location>
        <begin position="124"/>
        <end position="136"/>
    </location>
</feature>
<dbReference type="SMART" id="SM00356">
    <property type="entry name" value="ZnF_C3H1"/>
    <property type="match status" value="1"/>
</dbReference>
<keyword evidence="3 5" id="KW-0863">Zinc-finger</keyword>
<evidence type="ECO:0000256" key="3">
    <source>
        <dbReference type="ARBA" id="ARBA00022771"/>
    </source>
</evidence>
<proteinExistence type="predicted"/>
<feature type="compositionally biased region" description="Basic and acidic residues" evidence="6">
    <location>
        <begin position="303"/>
        <end position="318"/>
    </location>
</feature>